<comment type="caution">
    <text evidence="2">The sequence shown here is derived from an EMBL/GenBank/DDBJ whole genome shotgun (WGS) entry which is preliminary data.</text>
</comment>
<proteinExistence type="predicted"/>
<feature type="region of interest" description="Disordered" evidence="1">
    <location>
        <begin position="62"/>
        <end position="105"/>
    </location>
</feature>
<organism evidence="2 3">
    <name type="scientific">Pleurodeles waltl</name>
    <name type="common">Iberian ribbed newt</name>
    <dbReference type="NCBI Taxonomy" id="8319"/>
    <lineage>
        <taxon>Eukaryota</taxon>
        <taxon>Metazoa</taxon>
        <taxon>Chordata</taxon>
        <taxon>Craniata</taxon>
        <taxon>Vertebrata</taxon>
        <taxon>Euteleostomi</taxon>
        <taxon>Amphibia</taxon>
        <taxon>Batrachia</taxon>
        <taxon>Caudata</taxon>
        <taxon>Salamandroidea</taxon>
        <taxon>Salamandridae</taxon>
        <taxon>Pleurodelinae</taxon>
        <taxon>Pleurodeles</taxon>
    </lineage>
</organism>
<name>A0AAV7QYL0_PLEWA</name>
<feature type="region of interest" description="Disordered" evidence="1">
    <location>
        <begin position="132"/>
        <end position="155"/>
    </location>
</feature>
<evidence type="ECO:0000313" key="2">
    <source>
        <dbReference type="EMBL" id="KAJ1143518.1"/>
    </source>
</evidence>
<keyword evidence="3" id="KW-1185">Reference proteome</keyword>
<dbReference type="Proteomes" id="UP001066276">
    <property type="component" value="Chromosome 6"/>
</dbReference>
<evidence type="ECO:0000313" key="3">
    <source>
        <dbReference type="Proteomes" id="UP001066276"/>
    </source>
</evidence>
<accession>A0AAV7QYL0</accession>
<sequence>MPPKGVKAALLAGRGKPIRTSTTTRPGESAEVKLEMKRGLCEKMNAKIITVSLDRFLGKKKQEGAQSEVGTVASLDTAEQPGFIGTESEPRLQKGLEGTGSKIPDETAILKNHCDTPSQIDITDNHIDITNSRQVDKSPTQLENVQQWPPDGNGG</sequence>
<protein>
    <submittedName>
        <fullName evidence="2">Uncharacterized protein</fullName>
    </submittedName>
</protein>
<feature type="compositionally biased region" description="Polar residues" evidence="1">
    <location>
        <begin position="137"/>
        <end position="147"/>
    </location>
</feature>
<reference evidence="2" key="1">
    <citation type="journal article" date="2022" name="bioRxiv">
        <title>Sequencing and chromosome-scale assembly of the giantPleurodeles waltlgenome.</title>
        <authorList>
            <person name="Brown T."/>
            <person name="Elewa A."/>
            <person name="Iarovenko S."/>
            <person name="Subramanian E."/>
            <person name="Araus A.J."/>
            <person name="Petzold A."/>
            <person name="Susuki M."/>
            <person name="Suzuki K.-i.T."/>
            <person name="Hayashi T."/>
            <person name="Toyoda A."/>
            <person name="Oliveira C."/>
            <person name="Osipova E."/>
            <person name="Leigh N.D."/>
            <person name="Simon A."/>
            <person name="Yun M.H."/>
        </authorList>
    </citation>
    <scope>NUCLEOTIDE SEQUENCE</scope>
    <source>
        <strain evidence="2">20211129_DDA</strain>
        <tissue evidence="2">Liver</tissue>
    </source>
</reference>
<evidence type="ECO:0000256" key="1">
    <source>
        <dbReference type="SAM" id="MobiDB-lite"/>
    </source>
</evidence>
<dbReference type="AlphaFoldDB" id="A0AAV7QYL0"/>
<dbReference type="EMBL" id="JANPWB010000010">
    <property type="protein sequence ID" value="KAJ1143518.1"/>
    <property type="molecule type" value="Genomic_DNA"/>
</dbReference>
<gene>
    <name evidence="2" type="ORF">NDU88_009826</name>
</gene>